<dbReference type="Pfam" id="PF12937">
    <property type="entry name" value="F-box-like"/>
    <property type="match status" value="1"/>
</dbReference>
<gene>
    <name evidence="2" type="ORF">IFM89_004812</name>
</gene>
<organism evidence="2 3">
    <name type="scientific">Coptis chinensis</name>
    <dbReference type="NCBI Taxonomy" id="261450"/>
    <lineage>
        <taxon>Eukaryota</taxon>
        <taxon>Viridiplantae</taxon>
        <taxon>Streptophyta</taxon>
        <taxon>Embryophyta</taxon>
        <taxon>Tracheophyta</taxon>
        <taxon>Spermatophyta</taxon>
        <taxon>Magnoliopsida</taxon>
        <taxon>Ranunculales</taxon>
        <taxon>Ranunculaceae</taxon>
        <taxon>Coptidoideae</taxon>
        <taxon>Coptis</taxon>
    </lineage>
</organism>
<evidence type="ECO:0000313" key="3">
    <source>
        <dbReference type="Proteomes" id="UP000631114"/>
    </source>
</evidence>
<evidence type="ECO:0000259" key="1">
    <source>
        <dbReference type="PROSITE" id="PS50181"/>
    </source>
</evidence>
<dbReference type="PANTHER" id="PTHR31111">
    <property type="entry name" value="BNAA05G37150D PROTEIN-RELATED"/>
    <property type="match status" value="1"/>
</dbReference>
<keyword evidence="3" id="KW-1185">Reference proteome</keyword>
<dbReference type="InterPro" id="IPR017451">
    <property type="entry name" value="F-box-assoc_interact_dom"/>
</dbReference>
<dbReference type="PROSITE" id="PS50181">
    <property type="entry name" value="FBOX"/>
    <property type="match status" value="1"/>
</dbReference>
<dbReference type="Gene3D" id="1.20.1280.50">
    <property type="match status" value="1"/>
</dbReference>
<dbReference type="Proteomes" id="UP000631114">
    <property type="component" value="Unassembled WGS sequence"/>
</dbReference>
<comment type="caution">
    <text evidence="2">The sequence shown here is derived from an EMBL/GenBank/DDBJ whole genome shotgun (WGS) entry which is preliminary data.</text>
</comment>
<dbReference type="CDD" id="cd22157">
    <property type="entry name" value="F-box_AtFBW1-like"/>
    <property type="match status" value="1"/>
</dbReference>
<reference evidence="2 3" key="1">
    <citation type="submission" date="2020-10" db="EMBL/GenBank/DDBJ databases">
        <title>The Coptis chinensis genome and diversification of protoberbering-type alkaloids.</title>
        <authorList>
            <person name="Wang B."/>
            <person name="Shu S."/>
            <person name="Song C."/>
            <person name="Liu Y."/>
        </authorList>
    </citation>
    <scope>NUCLEOTIDE SEQUENCE [LARGE SCALE GENOMIC DNA]</scope>
    <source>
        <strain evidence="2">HL-2020</strain>
        <tissue evidence="2">Leaf</tissue>
    </source>
</reference>
<dbReference type="OrthoDB" id="5319261at2759"/>
<dbReference type="NCBIfam" id="TIGR01640">
    <property type="entry name" value="F_box_assoc_1"/>
    <property type="match status" value="1"/>
</dbReference>
<dbReference type="EMBL" id="JADFTS010000001">
    <property type="protein sequence ID" value="KAF9623731.1"/>
    <property type="molecule type" value="Genomic_DNA"/>
</dbReference>
<dbReference type="InterPro" id="IPR013187">
    <property type="entry name" value="F-box-assoc_dom_typ3"/>
</dbReference>
<dbReference type="InterPro" id="IPR001810">
    <property type="entry name" value="F-box_dom"/>
</dbReference>
<protein>
    <recommendedName>
        <fullName evidence="1">F-box domain-containing protein</fullName>
    </recommendedName>
</protein>
<dbReference type="PANTHER" id="PTHR31111:SF136">
    <property type="entry name" value="F-BOX ASSOCIATED DOMAIN-CONTAINING PROTEIN"/>
    <property type="match status" value="1"/>
</dbReference>
<dbReference type="InterPro" id="IPR036047">
    <property type="entry name" value="F-box-like_dom_sf"/>
</dbReference>
<name>A0A835ITA6_9MAGN</name>
<proteinExistence type="predicted"/>
<evidence type="ECO:0000313" key="2">
    <source>
        <dbReference type="EMBL" id="KAF9623731.1"/>
    </source>
</evidence>
<feature type="domain" description="F-box" evidence="1">
    <location>
        <begin position="15"/>
        <end position="60"/>
    </location>
</feature>
<dbReference type="SMART" id="SM00256">
    <property type="entry name" value="FBOX"/>
    <property type="match status" value="1"/>
</dbReference>
<dbReference type="SUPFAM" id="SSF81383">
    <property type="entry name" value="F-box domain"/>
    <property type="match status" value="1"/>
</dbReference>
<dbReference type="Pfam" id="PF08268">
    <property type="entry name" value="FBA_3"/>
    <property type="match status" value="1"/>
</dbReference>
<dbReference type="AlphaFoldDB" id="A0A835ITA6"/>
<sequence>MKKPFISTKTGAGCSKLVVRIPDDILLDILVRLSLKSLLRCKCVCKHWCSLIRDPTFVQLYLGHVQKESNIAGFSEVIACRYATSICFYSIDKDGFATEVLPPVNDVSSLGAITSCNGLLCFIGKGSRLQACNPVTRETLTLPKSSCHGTPYEVYHKIGFAFDTCSKKYKVVYWPGILGCSEIEVLTLGLGTKLWRKVQCDPFDSVPWESCLVYLNGTFHWQSISRPAVHENGKRTNYITTFNVESEKFGIITHPAMKSNKRYLLSELRGRLWLIESDIAKELKVLNLWVLADYEKQVWVHQLIRLPVMHRMKGCVNAIQSDRIFTTLNQDSYICCYDSQGELIKLTKVIGLPVYANLAQPHLESLNEDMEVMVSRNLFPLGSVVHGQRRRTMHSNIRKTQIKPIMRIRLELRLFQVRNPVISGGGGGWGDAEVCSEAGRGGGGNAEV</sequence>
<accession>A0A835ITA6</accession>